<evidence type="ECO:0000256" key="2">
    <source>
        <dbReference type="SAM" id="SignalP"/>
    </source>
</evidence>
<gene>
    <name evidence="3" type="ORF">RGQ15_11195</name>
</gene>
<feature type="signal peptide" evidence="2">
    <location>
        <begin position="1"/>
        <end position="20"/>
    </location>
</feature>
<proteinExistence type="predicted"/>
<evidence type="ECO:0000313" key="3">
    <source>
        <dbReference type="EMBL" id="MDS9468132.1"/>
    </source>
</evidence>
<evidence type="ECO:0000313" key="4">
    <source>
        <dbReference type="Proteomes" id="UP001269144"/>
    </source>
</evidence>
<organism evidence="3 4">
    <name type="scientific">Paracoccus aurantius</name>
    <dbReference type="NCBI Taxonomy" id="3073814"/>
    <lineage>
        <taxon>Bacteria</taxon>
        <taxon>Pseudomonadati</taxon>
        <taxon>Pseudomonadota</taxon>
        <taxon>Alphaproteobacteria</taxon>
        <taxon>Rhodobacterales</taxon>
        <taxon>Paracoccaceae</taxon>
        <taxon>Paracoccus</taxon>
    </lineage>
</organism>
<accession>A0ABU2HSV5</accession>
<keyword evidence="4" id="KW-1185">Reference proteome</keyword>
<dbReference type="InterPro" id="IPR024930">
    <property type="entry name" value="Skp_dom_sf"/>
</dbReference>
<protein>
    <submittedName>
        <fullName evidence="3">OmpH family outer membrane protein</fullName>
    </submittedName>
</protein>
<dbReference type="EMBL" id="JAVQLW010000001">
    <property type="protein sequence ID" value="MDS9468132.1"/>
    <property type="molecule type" value="Genomic_DNA"/>
</dbReference>
<dbReference type="Proteomes" id="UP001269144">
    <property type="component" value="Unassembled WGS sequence"/>
</dbReference>
<reference evidence="4" key="1">
    <citation type="submission" date="2023-07" db="EMBL/GenBank/DDBJ databases">
        <title>Paracoccus sp. MBLB3053 whole genome sequence.</title>
        <authorList>
            <person name="Hwang C.Y."/>
            <person name="Cho E.-S."/>
            <person name="Seo M.-J."/>
        </authorList>
    </citation>
    <scope>NUCLEOTIDE SEQUENCE [LARGE SCALE GENOMIC DNA]</scope>
    <source>
        <strain evidence="4">MBLB3053</strain>
    </source>
</reference>
<feature type="compositionally biased region" description="Basic and acidic residues" evidence="1">
    <location>
        <begin position="230"/>
        <end position="240"/>
    </location>
</feature>
<dbReference type="RefSeq" id="WP_311160302.1">
    <property type="nucleotide sequence ID" value="NZ_JAVQLW010000001.1"/>
</dbReference>
<feature type="region of interest" description="Disordered" evidence="1">
    <location>
        <begin position="212"/>
        <end position="240"/>
    </location>
</feature>
<dbReference type="SUPFAM" id="SSF111384">
    <property type="entry name" value="OmpH-like"/>
    <property type="match status" value="1"/>
</dbReference>
<keyword evidence="2" id="KW-0732">Signal</keyword>
<dbReference type="Gene3D" id="3.30.910.20">
    <property type="entry name" value="Skp domain"/>
    <property type="match status" value="1"/>
</dbReference>
<sequence>MRIRAASIALVLALSGPVASEELAVPNETGGSDMIGAPTLPLADQASPPGETMLMVETPDPGPDHPPLMIMTIDQDAVFLKSRWGMRVQTELDRRGDEIAAENERLANDFSAEEDELTKLRGTLAPDEFRKRAEEFDKRVVEVRRQRDSVARQLQDEIEEERASFFRAALPILAQLMQERGAVIVLDQRSIFVSAQSVDVTDDLVARMDRLIGEGPVAPSDAETSSETATEGRENAPSKP</sequence>
<name>A0ABU2HSV5_9RHOB</name>
<feature type="chain" id="PRO_5047533380" evidence="2">
    <location>
        <begin position="21"/>
        <end position="240"/>
    </location>
</feature>
<dbReference type="SMART" id="SM00935">
    <property type="entry name" value="OmpH"/>
    <property type="match status" value="1"/>
</dbReference>
<dbReference type="InterPro" id="IPR005632">
    <property type="entry name" value="Chaperone_Skp"/>
</dbReference>
<comment type="caution">
    <text evidence="3">The sequence shown here is derived from an EMBL/GenBank/DDBJ whole genome shotgun (WGS) entry which is preliminary data.</text>
</comment>
<evidence type="ECO:0000256" key="1">
    <source>
        <dbReference type="SAM" id="MobiDB-lite"/>
    </source>
</evidence>
<dbReference type="Pfam" id="PF03938">
    <property type="entry name" value="OmpH"/>
    <property type="match status" value="1"/>
</dbReference>